<dbReference type="InterPro" id="IPR050425">
    <property type="entry name" value="NAD(P)_dehydrat-like"/>
</dbReference>
<sequence>MEEYCVTGGTRFIAAYLVKSLLEKGCYVRTTVRDPGESQSQVSLLSLYLSQRLRYICMSTAENVEKVGFLWEMKGANERLKVFKADLTEEGSFDEAIQGVHGVFHTASSVLVPYDSNVQAN</sequence>
<dbReference type="InterPro" id="IPR001509">
    <property type="entry name" value="Epimerase_deHydtase"/>
</dbReference>
<dbReference type="Gene3D" id="3.40.50.720">
    <property type="entry name" value="NAD(P)-binding Rossmann-like Domain"/>
    <property type="match status" value="1"/>
</dbReference>
<keyword evidence="1" id="KW-0521">NADP</keyword>
<dbReference type="InterPro" id="IPR036291">
    <property type="entry name" value="NAD(P)-bd_dom_sf"/>
</dbReference>
<keyword evidence="5" id="KW-1185">Reference proteome</keyword>
<dbReference type="Pfam" id="PF01370">
    <property type="entry name" value="Epimerase"/>
    <property type="match status" value="1"/>
</dbReference>
<evidence type="ECO:0000313" key="5">
    <source>
        <dbReference type="Proteomes" id="UP001396334"/>
    </source>
</evidence>
<dbReference type="SUPFAM" id="SSF51735">
    <property type="entry name" value="NAD(P)-binding Rossmann-fold domains"/>
    <property type="match status" value="1"/>
</dbReference>
<evidence type="ECO:0000259" key="3">
    <source>
        <dbReference type="Pfam" id="PF01370"/>
    </source>
</evidence>
<evidence type="ECO:0000313" key="4">
    <source>
        <dbReference type="EMBL" id="KAK8980707.1"/>
    </source>
</evidence>
<dbReference type="PANTHER" id="PTHR10366">
    <property type="entry name" value="NAD DEPENDENT EPIMERASE/DEHYDRATASE"/>
    <property type="match status" value="1"/>
</dbReference>
<dbReference type="PANTHER" id="PTHR10366:SF503">
    <property type="entry name" value="TETRAKETIDE ALPHA-PYRONE REDUCTASE 2"/>
    <property type="match status" value="1"/>
</dbReference>
<proteinExistence type="predicted"/>
<evidence type="ECO:0000256" key="2">
    <source>
        <dbReference type="ARBA" id="ARBA00023002"/>
    </source>
</evidence>
<protein>
    <recommendedName>
        <fullName evidence="3">NAD-dependent epimerase/dehydratase domain-containing protein</fullName>
    </recommendedName>
</protein>
<organism evidence="4 5">
    <name type="scientific">Hibiscus sabdariffa</name>
    <name type="common">roselle</name>
    <dbReference type="NCBI Taxonomy" id="183260"/>
    <lineage>
        <taxon>Eukaryota</taxon>
        <taxon>Viridiplantae</taxon>
        <taxon>Streptophyta</taxon>
        <taxon>Embryophyta</taxon>
        <taxon>Tracheophyta</taxon>
        <taxon>Spermatophyta</taxon>
        <taxon>Magnoliopsida</taxon>
        <taxon>eudicotyledons</taxon>
        <taxon>Gunneridae</taxon>
        <taxon>Pentapetalae</taxon>
        <taxon>rosids</taxon>
        <taxon>malvids</taxon>
        <taxon>Malvales</taxon>
        <taxon>Malvaceae</taxon>
        <taxon>Malvoideae</taxon>
        <taxon>Hibiscus</taxon>
    </lineage>
</organism>
<evidence type="ECO:0000256" key="1">
    <source>
        <dbReference type="ARBA" id="ARBA00022857"/>
    </source>
</evidence>
<dbReference type="Proteomes" id="UP001396334">
    <property type="component" value="Unassembled WGS sequence"/>
</dbReference>
<feature type="domain" description="NAD-dependent epimerase/dehydratase" evidence="3">
    <location>
        <begin position="5"/>
        <end position="110"/>
    </location>
</feature>
<accession>A0ABR2NWZ5</accession>
<gene>
    <name evidence="4" type="ORF">V6N11_073022</name>
</gene>
<dbReference type="EMBL" id="JBBPBN010000092">
    <property type="protein sequence ID" value="KAK8980707.1"/>
    <property type="molecule type" value="Genomic_DNA"/>
</dbReference>
<comment type="caution">
    <text evidence="4">The sequence shown here is derived from an EMBL/GenBank/DDBJ whole genome shotgun (WGS) entry which is preliminary data.</text>
</comment>
<reference evidence="4 5" key="1">
    <citation type="journal article" date="2024" name="G3 (Bethesda)">
        <title>Genome assembly of Hibiscus sabdariffa L. provides insights into metabolisms of medicinal natural products.</title>
        <authorList>
            <person name="Kim T."/>
        </authorList>
    </citation>
    <scope>NUCLEOTIDE SEQUENCE [LARGE SCALE GENOMIC DNA]</scope>
    <source>
        <strain evidence="4">TK-2024</strain>
        <tissue evidence="4">Old leaves</tissue>
    </source>
</reference>
<name>A0ABR2NWZ5_9ROSI</name>
<keyword evidence="2" id="KW-0560">Oxidoreductase</keyword>